<dbReference type="GO" id="GO:0051598">
    <property type="term" value="P:meiotic recombination checkpoint signaling"/>
    <property type="evidence" value="ECO:0007669"/>
    <property type="project" value="TreeGrafter"/>
</dbReference>
<dbReference type="GO" id="GO:0004674">
    <property type="term" value="F:protein serine/threonine kinase activity"/>
    <property type="evidence" value="ECO:0007669"/>
    <property type="project" value="UniProtKB-KW"/>
</dbReference>
<dbReference type="Pfam" id="PF00498">
    <property type="entry name" value="FHA"/>
    <property type="match status" value="2"/>
</dbReference>
<dbReference type="Gene3D" id="1.10.510.10">
    <property type="entry name" value="Transferase(Phosphotransferase) domain 1"/>
    <property type="match status" value="1"/>
</dbReference>
<feature type="binding site" evidence="11">
    <location>
        <begin position="239"/>
        <end position="247"/>
    </location>
    <ligand>
        <name>ATP</name>
        <dbReference type="ChEBI" id="CHEBI:30616"/>
    </ligand>
</feature>
<evidence type="ECO:0000256" key="5">
    <source>
        <dbReference type="ARBA" id="ARBA00022741"/>
    </source>
</evidence>
<comment type="catalytic activity">
    <reaction evidence="9">
        <text>L-seryl-[protein] + ATP = O-phospho-L-seryl-[protein] + ADP + H(+)</text>
        <dbReference type="Rhea" id="RHEA:17989"/>
        <dbReference type="Rhea" id="RHEA-COMP:9863"/>
        <dbReference type="Rhea" id="RHEA-COMP:11604"/>
        <dbReference type="ChEBI" id="CHEBI:15378"/>
        <dbReference type="ChEBI" id="CHEBI:29999"/>
        <dbReference type="ChEBI" id="CHEBI:30616"/>
        <dbReference type="ChEBI" id="CHEBI:83421"/>
        <dbReference type="ChEBI" id="CHEBI:456216"/>
        <dbReference type="EC" id="2.7.11.1"/>
    </reaction>
</comment>
<feature type="compositionally biased region" description="Low complexity" evidence="13">
    <location>
        <begin position="623"/>
        <end position="639"/>
    </location>
</feature>
<feature type="domain" description="Protein kinase" evidence="15">
    <location>
        <begin position="233"/>
        <end position="527"/>
    </location>
</feature>
<evidence type="ECO:0000256" key="3">
    <source>
        <dbReference type="ARBA" id="ARBA00022527"/>
    </source>
</evidence>
<feature type="domain" description="FHA" evidence="14">
    <location>
        <begin position="694"/>
        <end position="757"/>
    </location>
</feature>
<keyword evidence="7 11" id="KW-0067">ATP-binding</keyword>
<feature type="region of interest" description="Disordered" evidence="13">
    <location>
        <begin position="822"/>
        <end position="859"/>
    </location>
</feature>
<comment type="caution">
    <text evidence="16">The sequence shown here is derived from an EMBL/GenBank/DDBJ whole genome shotgun (WGS) entry which is preliminary data.</text>
</comment>
<feature type="domain" description="FHA" evidence="14">
    <location>
        <begin position="65"/>
        <end position="115"/>
    </location>
</feature>
<dbReference type="GO" id="GO:0005737">
    <property type="term" value="C:cytoplasm"/>
    <property type="evidence" value="ECO:0007669"/>
    <property type="project" value="TreeGrafter"/>
</dbReference>
<feature type="compositionally biased region" description="Low complexity" evidence="13">
    <location>
        <begin position="833"/>
        <end position="846"/>
    </location>
</feature>
<evidence type="ECO:0000259" key="14">
    <source>
        <dbReference type="PROSITE" id="PS50006"/>
    </source>
</evidence>
<dbReference type="FunFam" id="3.30.200.20:FF:000315">
    <property type="entry name" value="Calcium-dependent protein kinase 3"/>
    <property type="match status" value="1"/>
</dbReference>
<dbReference type="InterPro" id="IPR008984">
    <property type="entry name" value="SMAD_FHA_dom_sf"/>
</dbReference>
<evidence type="ECO:0000256" key="4">
    <source>
        <dbReference type="ARBA" id="ARBA00022679"/>
    </source>
</evidence>
<feature type="region of interest" description="Disordered" evidence="13">
    <location>
        <begin position="877"/>
        <end position="924"/>
    </location>
</feature>
<evidence type="ECO:0000256" key="11">
    <source>
        <dbReference type="PIRSR" id="PIRSR000661-51"/>
    </source>
</evidence>
<dbReference type="FunFam" id="1.10.510.10:FF:000571">
    <property type="entry name" value="Maternal embryonic leucine zipper kinase"/>
    <property type="match status" value="1"/>
</dbReference>
<gene>
    <name evidence="16" type="ORF">RI543_004615</name>
</gene>
<sequence length="940" mass="106173">MNETQPTQLATQATQRYLVEKFTQEHLNENIVFRVICTTGQIPIRDFEVDPLTVLTQREPIKRKWTFGRNIECEYHLGNITRLSNRHFMIMLGEDGNLLLKDISTNGTWLNGQQIEKNTNQLLSQGDEISVGVGVTGDVVSLVIFINDRFKQKLEQLKLHGAAQLTDGNNKISKNINKNSKKQDKEEICRNKNGINDNKLVKNGGRPLTSNGDASSVLRQLVTSQVSIYDKYFIQDEVVGQGAFAVVKKAVERTTGKTYAVKIINRRKVMGNFDGVARELEVLQKLNHPRIVRLKGFFEDAENYYMLMDFVSGGDLMDFVAAHGAVGEDAGREITRQILEAVKYIHSMGISHRDLKPDNILIEQDDPVLVKLTDFGLAKVQGNGTFMKTFCGTLAYVAPEVIDGRYTDSKKNQDSNKRNNNINNDDGDNDDDDDSGTGEPREHNEYSSLVDMWSMGCLVYVILTGHLPFSGSTPQQLYKQIGRGSYHEGPLKDCRISDVARDFIDCLLQVNPGNRLTAEKALEHNWIKMGQIDSYSYDNEYDSPGSSMSDVSNRVEGRSSVKSSQVSLMESLAQQSILQNYDEKDYELMKKKKELKLQQIELDKIMEKKGFKVPTQPPIRFTQQQQQHQVQSQSQSQSQINSGKEVKQRRIDEQQLRIQSQRRTENAGKFLTLQPLLKSNEKRKLVIKQGINIFFIGRSEDCTFQIPDSRLSRVHCFILKKRHPIGKSIYESPAQGLDDLWFCHSGSNVSYINDQKLAAGEKVLLHDGDEIKIIYDPAEDYMIGYKVEINDWTGLFNDGASGGLQDRMIVQQTKDELELVKKVHGMRRRGGCKTAAATSSSSSSSHTSRKTTKKYLQTNKNQDSLLTGYTGNTDMLSSYSSSSVTPSIVQNRNEDEDNNVEKDGGPRSQERDSDMRKVKRAKLDNTTIMSSAPFIGEEMF</sequence>
<dbReference type="PROSITE" id="PS00108">
    <property type="entry name" value="PROTEIN_KINASE_ST"/>
    <property type="match status" value="1"/>
</dbReference>
<dbReference type="GO" id="GO:0006270">
    <property type="term" value="P:DNA replication initiation"/>
    <property type="evidence" value="ECO:0007669"/>
    <property type="project" value="InterPro"/>
</dbReference>
<dbReference type="SUPFAM" id="SSF49879">
    <property type="entry name" value="SMAD/FHA domain"/>
    <property type="match status" value="2"/>
</dbReference>
<evidence type="ECO:0000256" key="6">
    <source>
        <dbReference type="ARBA" id="ARBA00022777"/>
    </source>
</evidence>
<name>A0AAN7VZU8_9SACH</name>
<dbReference type="InterPro" id="IPR017441">
    <property type="entry name" value="Protein_kinase_ATP_BS"/>
</dbReference>
<feature type="compositionally biased region" description="Basic and acidic residues" evidence="13">
    <location>
        <begin position="406"/>
        <end position="417"/>
    </location>
</feature>
<dbReference type="GO" id="GO:0000077">
    <property type="term" value="P:DNA damage checkpoint signaling"/>
    <property type="evidence" value="ECO:0007669"/>
    <property type="project" value="InterPro"/>
</dbReference>
<dbReference type="PIRSF" id="PIRSF000661">
    <property type="entry name" value="Ser/Thr_PK_RAD53"/>
    <property type="match status" value="1"/>
</dbReference>
<dbReference type="EMBL" id="JAWIZZ010000056">
    <property type="protein sequence ID" value="KAK5774081.1"/>
    <property type="molecule type" value="Genomic_DNA"/>
</dbReference>
<feature type="compositionally biased region" description="Basic residues" evidence="13">
    <location>
        <begin position="822"/>
        <end position="831"/>
    </location>
</feature>
<feature type="active site" description="Proton acceptor" evidence="10">
    <location>
        <position position="354"/>
    </location>
</feature>
<evidence type="ECO:0000259" key="15">
    <source>
        <dbReference type="PROSITE" id="PS50011"/>
    </source>
</evidence>
<evidence type="ECO:0000256" key="13">
    <source>
        <dbReference type="SAM" id="MobiDB-lite"/>
    </source>
</evidence>
<dbReference type="SMART" id="SM00240">
    <property type="entry name" value="FHA"/>
    <property type="match status" value="2"/>
</dbReference>
<evidence type="ECO:0000256" key="1">
    <source>
        <dbReference type="ARBA" id="ARBA00005575"/>
    </source>
</evidence>
<dbReference type="PANTHER" id="PTHR44167">
    <property type="entry name" value="OVARIAN-SPECIFIC SERINE/THREONINE-PROTEIN KINASE LOK-RELATED"/>
    <property type="match status" value="1"/>
</dbReference>
<feature type="binding site" evidence="11 12">
    <location>
        <position position="262"/>
    </location>
    <ligand>
        <name>ATP</name>
        <dbReference type="ChEBI" id="CHEBI:30616"/>
    </ligand>
</feature>
<keyword evidence="4" id="KW-0808">Transferase</keyword>
<dbReference type="Proteomes" id="UP001306508">
    <property type="component" value="Unassembled WGS sequence"/>
</dbReference>
<organism evidence="16 17">
    <name type="scientific">Arxiozyma heterogenica</name>
    <dbReference type="NCBI Taxonomy" id="278026"/>
    <lineage>
        <taxon>Eukaryota</taxon>
        <taxon>Fungi</taxon>
        <taxon>Dikarya</taxon>
        <taxon>Ascomycota</taxon>
        <taxon>Saccharomycotina</taxon>
        <taxon>Saccharomycetes</taxon>
        <taxon>Saccharomycetales</taxon>
        <taxon>Saccharomycetaceae</taxon>
        <taxon>Arxiozyma</taxon>
    </lineage>
</organism>
<keyword evidence="3" id="KW-0723">Serine/threonine-protein kinase</keyword>
<feature type="compositionally biased region" description="Basic and acidic residues" evidence="13">
    <location>
        <begin position="899"/>
        <end position="916"/>
    </location>
</feature>
<dbReference type="InterPro" id="IPR000253">
    <property type="entry name" value="FHA_dom"/>
</dbReference>
<reference evidence="17" key="1">
    <citation type="submission" date="2023-07" db="EMBL/GenBank/DDBJ databases">
        <title>A draft genome of Kazachstania heterogenica Y-27499.</title>
        <authorList>
            <person name="Donic C."/>
            <person name="Kralova J.S."/>
            <person name="Fidel L."/>
            <person name="Ben-Dor S."/>
            <person name="Jung S."/>
        </authorList>
    </citation>
    <scope>NUCLEOTIDE SEQUENCE [LARGE SCALE GENOMIC DNA]</scope>
    <source>
        <strain evidence="17">Y27499</strain>
    </source>
</reference>
<keyword evidence="17" id="KW-1185">Reference proteome</keyword>
<accession>A0AAN7VZU8</accession>
<evidence type="ECO:0000256" key="2">
    <source>
        <dbReference type="ARBA" id="ARBA00012513"/>
    </source>
</evidence>
<keyword evidence="6" id="KW-0418">Kinase</keyword>
<dbReference type="InterPro" id="IPR000719">
    <property type="entry name" value="Prot_kinase_dom"/>
</dbReference>
<proteinExistence type="inferred from homology"/>
<dbReference type="GO" id="GO:0009202">
    <property type="term" value="P:deoxyribonucleoside triphosphate biosynthetic process"/>
    <property type="evidence" value="ECO:0007669"/>
    <property type="project" value="InterPro"/>
</dbReference>
<dbReference type="SMART" id="SM00220">
    <property type="entry name" value="S_TKc"/>
    <property type="match status" value="1"/>
</dbReference>
<dbReference type="GO" id="GO:0004712">
    <property type="term" value="F:protein serine/threonine/tyrosine kinase activity"/>
    <property type="evidence" value="ECO:0007669"/>
    <property type="project" value="InterPro"/>
</dbReference>
<dbReference type="GO" id="GO:0005634">
    <property type="term" value="C:nucleus"/>
    <property type="evidence" value="ECO:0007669"/>
    <property type="project" value="InterPro"/>
</dbReference>
<dbReference type="EC" id="2.7.11.1" evidence="2"/>
<comment type="similarity">
    <text evidence="1">Belongs to the protein kinase superfamily. CAMK Ser/Thr protein kinase family. CHEK2 subfamily.</text>
</comment>
<dbReference type="FunFam" id="2.60.200.20:FF:000104">
    <property type="entry name" value="Serine/threonine-protein kinase RAD53"/>
    <property type="match status" value="1"/>
</dbReference>
<evidence type="ECO:0000256" key="12">
    <source>
        <dbReference type="PROSITE-ProRule" id="PRU10141"/>
    </source>
</evidence>
<dbReference type="GO" id="GO:0003688">
    <property type="term" value="F:DNA replication origin binding"/>
    <property type="evidence" value="ECO:0007669"/>
    <property type="project" value="InterPro"/>
</dbReference>
<comment type="catalytic activity">
    <reaction evidence="8">
        <text>L-threonyl-[protein] + ATP = O-phospho-L-threonyl-[protein] + ADP + H(+)</text>
        <dbReference type="Rhea" id="RHEA:46608"/>
        <dbReference type="Rhea" id="RHEA-COMP:11060"/>
        <dbReference type="Rhea" id="RHEA-COMP:11605"/>
        <dbReference type="ChEBI" id="CHEBI:15378"/>
        <dbReference type="ChEBI" id="CHEBI:30013"/>
        <dbReference type="ChEBI" id="CHEBI:30616"/>
        <dbReference type="ChEBI" id="CHEBI:61977"/>
        <dbReference type="ChEBI" id="CHEBI:456216"/>
        <dbReference type="EC" id="2.7.11.1"/>
    </reaction>
</comment>
<dbReference type="InterPro" id="IPR011009">
    <property type="entry name" value="Kinase-like_dom_sf"/>
</dbReference>
<dbReference type="Gene3D" id="2.60.200.20">
    <property type="match status" value="2"/>
</dbReference>
<dbReference type="Gene3D" id="3.30.200.20">
    <property type="entry name" value="Phosphorylase Kinase, domain 1"/>
    <property type="match status" value="1"/>
</dbReference>
<dbReference type="GO" id="GO:0006281">
    <property type="term" value="P:DNA repair"/>
    <property type="evidence" value="ECO:0007669"/>
    <property type="project" value="InterPro"/>
</dbReference>
<evidence type="ECO:0000256" key="8">
    <source>
        <dbReference type="ARBA" id="ARBA00047899"/>
    </source>
</evidence>
<feature type="compositionally biased region" description="Basic and acidic residues" evidence="13">
    <location>
        <begin position="644"/>
        <end position="655"/>
    </location>
</feature>
<feature type="region of interest" description="Disordered" evidence="13">
    <location>
        <begin position="621"/>
        <end position="660"/>
    </location>
</feature>
<evidence type="ECO:0000256" key="9">
    <source>
        <dbReference type="ARBA" id="ARBA00048679"/>
    </source>
</evidence>
<keyword evidence="5 11" id="KW-0547">Nucleotide-binding</keyword>
<dbReference type="InterPro" id="IPR008271">
    <property type="entry name" value="Ser/Thr_kinase_AS"/>
</dbReference>
<dbReference type="PROSITE" id="PS50006">
    <property type="entry name" value="FHA_DOMAIN"/>
    <property type="match status" value="2"/>
</dbReference>
<feature type="region of interest" description="Disordered" evidence="13">
    <location>
        <begin position="406"/>
        <end position="443"/>
    </location>
</feature>
<evidence type="ECO:0000256" key="10">
    <source>
        <dbReference type="PIRSR" id="PIRSR000661-50"/>
    </source>
</evidence>
<evidence type="ECO:0000313" key="17">
    <source>
        <dbReference type="Proteomes" id="UP001306508"/>
    </source>
</evidence>
<dbReference type="InterPro" id="IPR016256">
    <property type="entry name" value="Ser/Thr_kinase_Rad53"/>
</dbReference>
<dbReference type="SUPFAM" id="SSF56112">
    <property type="entry name" value="Protein kinase-like (PK-like)"/>
    <property type="match status" value="1"/>
</dbReference>
<evidence type="ECO:0000313" key="16">
    <source>
        <dbReference type="EMBL" id="KAK5774081.1"/>
    </source>
</evidence>
<dbReference type="PANTHER" id="PTHR44167:SF24">
    <property type="entry name" value="SERINE_THREONINE-PROTEIN KINASE CHK2"/>
    <property type="match status" value="1"/>
</dbReference>
<evidence type="ECO:0000256" key="7">
    <source>
        <dbReference type="ARBA" id="ARBA00022840"/>
    </source>
</evidence>
<dbReference type="Pfam" id="PF00069">
    <property type="entry name" value="Pkinase"/>
    <property type="match status" value="2"/>
</dbReference>
<feature type="compositionally biased region" description="Acidic residues" evidence="13">
    <location>
        <begin position="425"/>
        <end position="436"/>
    </location>
</feature>
<dbReference type="GO" id="GO:0005524">
    <property type="term" value="F:ATP binding"/>
    <property type="evidence" value="ECO:0007669"/>
    <property type="project" value="UniProtKB-UniRule"/>
</dbReference>
<dbReference type="AlphaFoldDB" id="A0AAN7VZU8"/>
<dbReference type="PROSITE" id="PS00107">
    <property type="entry name" value="PROTEIN_KINASE_ATP"/>
    <property type="match status" value="1"/>
</dbReference>
<dbReference type="PROSITE" id="PS50011">
    <property type="entry name" value="PROTEIN_KINASE_DOM"/>
    <property type="match status" value="1"/>
</dbReference>
<protein>
    <recommendedName>
        <fullName evidence="2">non-specific serine/threonine protein kinase</fullName>
        <ecNumber evidence="2">2.7.11.1</ecNumber>
    </recommendedName>
</protein>